<organism evidence="2 3">
    <name type="scientific">Roridomyces roridus</name>
    <dbReference type="NCBI Taxonomy" id="1738132"/>
    <lineage>
        <taxon>Eukaryota</taxon>
        <taxon>Fungi</taxon>
        <taxon>Dikarya</taxon>
        <taxon>Basidiomycota</taxon>
        <taxon>Agaricomycotina</taxon>
        <taxon>Agaricomycetes</taxon>
        <taxon>Agaricomycetidae</taxon>
        <taxon>Agaricales</taxon>
        <taxon>Marasmiineae</taxon>
        <taxon>Mycenaceae</taxon>
        <taxon>Roridomyces</taxon>
    </lineage>
</organism>
<dbReference type="InterPro" id="IPR045055">
    <property type="entry name" value="DNA2/NAM7-like"/>
</dbReference>
<keyword evidence="3" id="KW-1185">Reference proteome</keyword>
<comment type="caution">
    <text evidence="2">The sequence shown here is derived from an EMBL/GenBank/DDBJ whole genome shotgun (WGS) entry which is preliminary data.</text>
</comment>
<evidence type="ECO:0000313" key="3">
    <source>
        <dbReference type="Proteomes" id="UP001221142"/>
    </source>
</evidence>
<dbReference type="InterPro" id="IPR027417">
    <property type="entry name" value="P-loop_NTPase"/>
</dbReference>
<evidence type="ECO:0000313" key="2">
    <source>
        <dbReference type="EMBL" id="KAJ7650185.1"/>
    </source>
</evidence>
<dbReference type="AlphaFoldDB" id="A0AAD7CJ24"/>
<dbReference type="CDD" id="cd18808">
    <property type="entry name" value="SF1_C_Upf1"/>
    <property type="match status" value="1"/>
</dbReference>
<proteinExistence type="predicted"/>
<dbReference type="Pfam" id="PF13087">
    <property type="entry name" value="AAA_12"/>
    <property type="match status" value="1"/>
</dbReference>
<dbReference type="Proteomes" id="UP001221142">
    <property type="component" value="Unassembled WGS sequence"/>
</dbReference>
<protein>
    <submittedName>
        <fullName evidence="2">AAA domain-containing protein</fullName>
    </submittedName>
</protein>
<feature type="domain" description="DNA2/NAM7 helicase-like C-terminal" evidence="1">
    <location>
        <begin position="141"/>
        <end position="290"/>
    </location>
</feature>
<evidence type="ECO:0000259" key="1">
    <source>
        <dbReference type="Pfam" id="PF13087"/>
    </source>
</evidence>
<dbReference type="InterPro" id="IPR047187">
    <property type="entry name" value="SF1_C_Upf1"/>
</dbReference>
<sequence length="317" mass="36192">MSIVTSEDTERSLWLVAQSNVAVKNIAEKLADVQLDFTLIVSKDFHYDWHEHLYGHVVDNVIRSDELVDDIVAMEKRILHSRVVLCTLAMLSNPRISPIVRLRPLQTLMVDEASQIEIGDYVPVLNKYSKSLEKMVFIGDDKQHRMPLQLGTFIGKHVYDGKLKTVHRVTKSCLRFVDVLDGAEAPKGHSWINDPEAKEVIEEARQCHERGRSYRVLTPYDAQRCLLETRLKAANIPWENKVFNVDSFQGNEDDYIIVSLVRTEKIGFLSDVRRVNVMLTRCRKGMSICTKRQFVEGPASSTLVGLLAEELGDEVWV</sequence>
<dbReference type="PANTHER" id="PTHR10887">
    <property type="entry name" value="DNA2/NAM7 HELICASE FAMILY"/>
    <property type="match status" value="1"/>
</dbReference>
<dbReference type="SUPFAM" id="SSF52540">
    <property type="entry name" value="P-loop containing nucleoside triphosphate hydrolases"/>
    <property type="match status" value="1"/>
</dbReference>
<dbReference type="Gene3D" id="3.40.50.300">
    <property type="entry name" value="P-loop containing nucleotide triphosphate hydrolases"/>
    <property type="match status" value="2"/>
</dbReference>
<reference evidence="2" key="1">
    <citation type="submission" date="2023-03" db="EMBL/GenBank/DDBJ databases">
        <title>Massive genome expansion in bonnet fungi (Mycena s.s.) driven by repeated elements and novel gene families across ecological guilds.</title>
        <authorList>
            <consortium name="Lawrence Berkeley National Laboratory"/>
            <person name="Harder C.B."/>
            <person name="Miyauchi S."/>
            <person name="Viragh M."/>
            <person name="Kuo A."/>
            <person name="Thoen E."/>
            <person name="Andreopoulos B."/>
            <person name="Lu D."/>
            <person name="Skrede I."/>
            <person name="Drula E."/>
            <person name="Henrissat B."/>
            <person name="Morin E."/>
            <person name="Kohler A."/>
            <person name="Barry K."/>
            <person name="LaButti K."/>
            <person name="Morin E."/>
            <person name="Salamov A."/>
            <person name="Lipzen A."/>
            <person name="Mereny Z."/>
            <person name="Hegedus B."/>
            <person name="Baldrian P."/>
            <person name="Stursova M."/>
            <person name="Weitz H."/>
            <person name="Taylor A."/>
            <person name="Grigoriev I.V."/>
            <person name="Nagy L.G."/>
            <person name="Martin F."/>
            <person name="Kauserud H."/>
        </authorList>
    </citation>
    <scope>NUCLEOTIDE SEQUENCE</scope>
    <source>
        <strain evidence="2">9284</strain>
    </source>
</reference>
<dbReference type="EMBL" id="JARKIF010000001">
    <property type="protein sequence ID" value="KAJ7650185.1"/>
    <property type="molecule type" value="Genomic_DNA"/>
</dbReference>
<dbReference type="InterPro" id="IPR041679">
    <property type="entry name" value="DNA2/NAM7-like_C"/>
</dbReference>
<dbReference type="PANTHER" id="PTHR10887:SF522">
    <property type="entry name" value="P-LOOP CONTAINING NUCLEOSIDE TRIPHOSPHATE HYDROLASES SUPERFAMILY PROTEIN"/>
    <property type="match status" value="1"/>
</dbReference>
<gene>
    <name evidence="2" type="ORF">FB45DRAFT_731088</name>
</gene>
<name>A0AAD7CJ24_9AGAR</name>
<accession>A0AAD7CJ24</accession>